<feature type="transmembrane region" description="Helical" evidence="2">
    <location>
        <begin position="195"/>
        <end position="216"/>
    </location>
</feature>
<evidence type="ECO:0000256" key="2">
    <source>
        <dbReference type="SAM" id="Phobius"/>
    </source>
</evidence>
<dbReference type="SMART" id="SM00044">
    <property type="entry name" value="CYCc"/>
    <property type="match status" value="1"/>
</dbReference>
<feature type="transmembrane region" description="Helical" evidence="2">
    <location>
        <begin position="152"/>
        <end position="175"/>
    </location>
</feature>
<keyword evidence="5" id="KW-1185">Reference proteome</keyword>
<dbReference type="InterPro" id="IPR029787">
    <property type="entry name" value="Nucleotide_cyclase"/>
</dbReference>
<keyword evidence="2" id="KW-0812">Transmembrane</keyword>
<dbReference type="InterPro" id="IPR001054">
    <property type="entry name" value="A/G_cyclase"/>
</dbReference>
<keyword evidence="2" id="KW-1133">Transmembrane helix</keyword>
<dbReference type="Pfam" id="PF00211">
    <property type="entry name" value="Guanylate_cyc"/>
    <property type="match status" value="1"/>
</dbReference>
<dbReference type="GO" id="GO:0004016">
    <property type="term" value="F:adenylate cyclase activity"/>
    <property type="evidence" value="ECO:0007669"/>
    <property type="project" value="UniProtKB-ARBA"/>
</dbReference>
<feature type="compositionally biased region" description="Polar residues" evidence="1">
    <location>
        <begin position="473"/>
        <end position="483"/>
    </location>
</feature>
<keyword evidence="2" id="KW-0472">Membrane</keyword>
<feature type="domain" description="Guanylate cyclase" evidence="3">
    <location>
        <begin position="264"/>
        <end position="396"/>
    </location>
</feature>
<accession>A0A5J6MGV6</accession>
<evidence type="ECO:0000313" key="5">
    <source>
        <dbReference type="Proteomes" id="UP000326202"/>
    </source>
</evidence>
<dbReference type="PANTHER" id="PTHR43081:SF1">
    <property type="entry name" value="ADENYLATE CYCLASE, TERMINAL-DIFFERENTIATION SPECIFIC"/>
    <property type="match status" value="1"/>
</dbReference>
<feature type="transmembrane region" description="Helical" evidence="2">
    <location>
        <begin position="59"/>
        <end position="78"/>
    </location>
</feature>
<dbReference type="OrthoDB" id="9762462at2"/>
<evidence type="ECO:0000313" key="4">
    <source>
        <dbReference type="EMBL" id="QEX16381.1"/>
    </source>
</evidence>
<feature type="transmembrane region" description="Helical" evidence="2">
    <location>
        <begin position="85"/>
        <end position="105"/>
    </location>
</feature>
<dbReference type="GO" id="GO:0035556">
    <property type="term" value="P:intracellular signal transduction"/>
    <property type="evidence" value="ECO:0007669"/>
    <property type="project" value="InterPro"/>
</dbReference>
<name>A0A5J6MGV6_9PROT</name>
<dbReference type="GO" id="GO:0009190">
    <property type="term" value="P:cyclic nucleotide biosynthetic process"/>
    <property type="evidence" value="ECO:0007669"/>
    <property type="project" value="InterPro"/>
</dbReference>
<evidence type="ECO:0000259" key="3">
    <source>
        <dbReference type="PROSITE" id="PS50125"/>
    </source>
</evidence>
<dbReference type="Gene3D" id="3.30.70.1230">
    <property type="entry name" value="Nucleotide cyclase"/>
    <property type="match status" value="1"/>
</dbReference>
<sequence length="513" mass="55443">MPRSLLPPRIQLSALDRRIALALTEERQRSGRLGAHALTLAFVAVAVWCALVHPWPGAVFYLGIVAAFVGLAWAWGWLARRPLPAWLVLGFVLANAILLTVTLLVPNPLDPPPWPLQMKLRPPAFPFFLMLIAWSTFTLSPWLVLGAALIAIAAWSVGVGIVAFRTDTLLGFGLPGGPDLAESLARYLDPRFVDGAAWASGVFVACLVAGILAVVVGRMRRLVRVQARIERARDNLARHVSANLVEELAEVDEPFGPARNQEVAILFADVVGFTSLCESLDPQAVVTMLRGFHERMADCVFEHGGTLDKFVGDSVMATFGTPQPSPHDAANALACARSMLKRLEEWNAERQTHGEPALQAGIGLHFGPVVLGDIGNKQRIEFAVLGDTVNTASRLEGLTRHLGASLVVSQAVVDRVLDQVGGQAIGDMRRHSPVAVRGRLQAVDVWILPSGRRDRRRALAEREQAADGHDRNSSSAPDWNSGSARYRAPETDEVVGQAVLVAGAGFALEPVDR</sequence>
<proteinExistence type="predicted"/>
<dbReference type="Proteomes" id="UP000326202">
    <property type="component" value="Chromosome"/>
</dbReference>
<dbReference type="CDD" id="cd07302">
    <property type="entry name" value="CHD"/>
    <property type="match status" value="1"/>
</dbReference>
<feature type="transmembrane region" description="Helical" evidence="2">
    <location>
        <begin position="125"/>
        <end position="145"/>
    </location>
</feature>
<reference evidence="4 5" key="1">
    <citation type="submission" date="2019-08" db="EMBL/GenBank/DDBJ databases">
        <title>Hyperibacter terrae gen. nov., sp. nov. and Hyperibacter viscosus sp. nov., two new members in the family Rhodospirillaceae isolated from the rhizosphere of Hypericum perforatum.</title>
        <authorList>
            <person name="Noviana Z."/>
        </authorList>
    </citation>
    <scope>NUCLEOTIDE SEQUENCE [LARGE SCALE GENOMIC DNA]</scope>
    <source>
        <strain evidence="4 5">R5913</strain>
    </source>
</reference>
<dbReference type="PROSITE" id="PS50125">
    <property type="entry name" value="GUANYLATE_CYCLASE_2"/>
    <property type="match status" value="1"/>
</dbReference>
<dbReference type="SUPFAM" id="SSF55073">
    <property type="entry name" value="Nucleotide cyclase"/>
    <property type="match status" value="1"/>
</dbReference>
<gene>
    <name evidence="4" type="ORF">FRZ44_16740</name>
</gene>
<dbReference type="AlphaFoldDB" id="A0A5J6MGV6"/>
<feature type="transmembrane region" description="Helical" evidence="2">
    <location>
        <begin position="33"/>
        <end position="53"/>
    </location>
</feature>
<feature type="region of interest" description="Disordered" evidence="1">
    <location>
        <begin position="457"/>
        <end position="488"/>
    </location>
</feature>
<dbReference type="KEGG" id="htq:FRZ44_16740"/>
<protein>
    <recommendedName>
        <fullName evidence="3">Guanylate cyclase domain-containing protein</fullName>
    </recommendedName>
</protein>
<evidence type="ECO:0000256" key="1">
    <source>
        <dbReference type="SAM" id="MobiDB-lite"/>
    </source>
</evidence>
<organism evidence="4 5">
    <name type="scientific">Hypericibacter terrae</name>
    <dbReference type="NCBI Taxonomy" id="2602015"/>
    <lineage>
        <taxon>Bacteria</taxon>
        <taxon>Pseudomonadati</taxon>
        <taxon>Pseudomonadota</taxon>
        <taxon>Alphaproteobacteria</taxon>
        <taxon>Rhodospirillales</taxon>
        <taxon>Dongiaceae</taxon>
        <taxon>Hypericibacter</taxon>
    </lineage>
</organism>
<dbReference type="PANTHER" id="PTHR43081">
    <property type="entry name" value="ADENYLATE CYCLASE, TERMINAL-DIFFERENTIATION SPECIFIC-RELATED"/>
    <property type="match status" value="1"/>
</dbReference>
<feature type="compositionally biased region" description="Basic and acidic residues" evidence="1">
    <location>
        <begin position="457"/>
        <end position="472"/>
    </location>
</feature>
<dbReference type="InterPro" id="IPR050697">
    <property type="entry name" value="Adenylyl/Guanylyl_Cyclase_3/4"/>
</dbReference>
<dbReference type="EMBL" id="CP042906">
    <property type="protein sequence ID" value="QEX16381.1"/>
    <property type="molecule type" value="Genomic_DNA"/>
</dbReference>